<evidence type="ECO:0000259" key="5">
    <source>
        <dbReference type="PROSITE" id="PS51858"/>
    </source>
</evidence>
<dbReference type="Pfam" id="PF05903">
    <property type="entry name" value="Peptidase_C97"/>
    <property type="match status" value="1"/>
</dbReference>
<keyword evidence="2" id="KW-0645">Protease</keyword>
<evidence type="ECO:0000256" key="2">
    <source>
        <dbReference type="ARBA" id="ARBA00022670"/>
    </source>
</evidence>
<protein>
    <recommendedName>
        <fullName evidence="5">PPPDE domain-containing protein</fullName>
    </recommendedName>
</protein>
<comment type="similarity">
    <text evidence="1">Belongs to the DeSI family.</text>
</comment>
<evidence type="ECO:0000313" key="7">
    <source>
        <dbReference type="Proteomes" id="UP001189429"/>
    </source>
</evidence>
<accession>A0ABN9RNF5</accession>
<gene>
    <name evidence="6" type="ORF">PCOR1329_LOCUS22294</name>
</gene>
<proteinExistence type="inferred from homology"/>
<feature type="domain" description="PPPDE" evidence="5">
    <location>
        <begin position="24"/>
        <end position="146"/>
    </location>
</feature>
<sequence>MPPTSGEPRAALRGQRRRAPGQGSRVQLAVTALGGLPGAQVYHSSVLVEGLEFSFGAMPGLTMASGAASHAAVGGSPRVFELGFSERTARQLATALGPYFKRGTYDLLRKNCNTFSDCAIFFLLGQRLDSKFRSLDQLGASIPGVVQMGSFGFYRPNRAADSFDVEVLIQSIGRRSKGAGLGVGSKAAAPAENLWERAEQLVQAAGNLWGGCAQLPGQRAASLEPERLGERLRTKEAARAHDATFRVGGA</sequence>
<organism evidence="6 7">
    <name type="scientific">Prorocentrum cordatum</name>
    <dbReference type="NCBI Taxonomy" id="2364126"/>
    <lineage>
        <taxon>Eukaryota</taxon>
        <taxon>Sar</taxon>
        <taxon>Alveolata</taxon>
        <taxon>Dinophyceae</taxon>
        <taxon>Prorocentrales</taxon>
        <taxon>Prorocentraceae</taxon>
        <taxon>Prorocentrum</taxon>
    </lineage>
</organism>
<dbReference type="Gene3D" id="3.90.1720.30">
    <property type="entry name" value="PPPDE domains"/>
    <property type="match status" value="1"/>
</dbReference>
<evidence type="ECO:0000313" key="6">
    <source>
        <dbReference type="EMBL" id="CAK0820735.1"/>
    </source>
</evidence>
<dbReference type="EMBL" id="CAUYUJ010007435">
    <property type="protein sequence ID" value="CAK0820735.1"/>
    <property type="molecule type" value="Genomic_DNA"/>
</dbReference>
<dbReference type="InterPro" id="IPR042266">
    <property type="entry name" value="PPPDE_sf"/>
</dbReference>
<evidence type="ECO:0000256" key="4">
    <source>
        <dbReference type="SAM" id="MobiDB-lite"/>
    </source>
</evidence>
<name>A0ABN9RNF5_9DINO</name>
<dbReference type="SMART" id="SM01179">
    <property type="entry name" value="DUF862"/>
    <property type="match status" value="1"/>
</dbReference>
<evidence type="ECO:0000256" key="3">
    <source>
        <dbReference type="ARBA" id="ARBA00022801"/>
    </source>
</evidence>
<keyword evidence="3" id="KW-0378">Hydrolase</keyword>
<dbReference type="Proteomes" id="UP001189429">
    <property type="component" value="Unassembled WGS sequence"/>
</dbReference>
<keyword evidence="7" id="KW-1185">Reference proteome</keyword>
<dbReference type="InterPro" id="IPR008580">
    <property type="entry name" value="PPPDE_dom"/>
</dbReference>
<dbReference type="PROSITE" id="PS51858">
    <property type="entry name" value="PPPDE"/>
    <property type="match status" value="1"/>
</dbReference>
<feature type="region of interest" description="Disordered" evidence="4">
    <location>
        <begin position="1"/>
        <end position="24"/>
    </location>
</feature>
<dbReference type="PANTHER" id="PTHR12378:SF80">
    <property type="entry name" value="IP06716P-RELATED"/>
    <property type="match status" value="1"/>
</dbReference>
<dbReference type="PANTHER" id="PTHR12378">
    <property type="entry name" value="DESUMOYLATING ISOPEPTIDASE"/>
    <property type="match status" value="1"/>
</dbReference>
<reference evidence="6" key="1">
    <citation type="submission" date="2023-10" db="EMBL/GenBank/DDBJ databases">
        <authorList>
            <person name="Chen Y."/>
            <person name="Shah S."/>
            <person name="Dougan E. K."/>
            <person name="Thang M."/>
            <person name="Chan C."/>
        </authorList>
    </citation>
    <scope>NUCLEOTIDE SEQUENCE [LARGE SCALE GENOMIC DNA]</scope>
</reference>
<evidence type="ECO:0000256" key="1">
    <source>
        <dbReference type="ARBA" id="ARBA00008140"/>
    </source>
</evidence>
<comment type="caution">
    <text evidence="6">The sequence shown here is derived from an EMBL/GenBank/DDBJ whole genome shotgun (WGS) entry which is preliminary data.</text>
</comment>